<evidence type="ECO:0008006" key="4">
    <source>
        <dbReference type="Google" id="ProtNLM"/>
    </source>
</evidence>
<dbReference type="SUPFAM" id="SSF55469">
    <property type="entry name" value="FMN-dependent nitroreductase-like"/>
    <property type="match status" value="1"/>
</dbReference>
<feature type="compositionally biased region" description="Pro residues" evidence="1">
    <location>
        <begin position="147"/>
        <end position="156"/>
    </location>
</feature>
<comment type="caution">
    <text evidence="2">The sequence shown here is derived from an EMBL/GenBank/DDBJ whole genome shotgun (WGS) entry which is preliminary data.</text>
</comment>
<protein>
    <recommendedName>
        <fullName evidence="4">Nitroreductase domain-containing protein</fullName>
    </recommendedName>
</protein>
<dbReference type="InterPro" id="IPR000415">
    <property type="entry name" value="Nitroreductase-like"/>
</dbReference>
<evidence type="ECO:0000313" key="2">
    <source>
        <dbReference type="EMBL" id="GAA3073642.1"/>
    </source>
</evidence>
<keyword evidence="3" id="KW-1185">Reference proteome</keyword>
<sequence>MDTRQSDAKTVAGLVAGAVAAPSMHNAQPWRFRFVVSERVLLLFADLERAVPRFDAGNRALHIGCGAALFNLRVAAAQAGFAPVVDLLPDPAEPLRLAAVRLGEAGAAVPAEDDLARLHPAICRRHTSRHPFEEEDIPEGIQRAPTAPGPTTPCAPTPGAWSSNRPGRGRSTGTNRTRPRNPAPARA</sequence>
<evidence type="ECO:0000313" key="3">
    <source>
        <dbReference type="Proteomes" id="UP001501532"/>
    </source>
</evidence>
<dbReference type="Proteomes" id="UP001501532">
    <property type="component" value="Unassembled WGS sequence"/>
</dbReference>
<dbReference type="RefSeq" id="WP_372482213.1">
    <property type="nucleotide sequence ID" value="NZ_BAAAUF010000076.1"/>
</dbReference>
<feature type="region of interest" description="Disordered" evidence="1">
    <location>
        <begin position="128"/>
        <end position="187"/>
    </location>
</feature>
<gene>
    <name evidence="2" type="ORF">GCM10010448_65380</name>
</gene>
<proteinExistence type="predicted"/>
<reference evidence="3" key="1">
    <citation type="journal article" date="2019" name="Int. J. Syst. Evol. Microbiol.">
        <title>The Global Catalogue of Microorganisms (GCM) 10K type strain sequencing project: providing services to taxonomists for standard genome sequencing and annotation.</title>
        <authorList>
            <consortium name="The Broad Institute Genomics Platform"/>
            <consortium name="The Broad Institute Genome Sequencing Center for Infectious Disease"/>
            <person name="Wu L."/>
            <person name="Ma J."/>
        </authorList>
    </citation>
    <scope>NUCLEOTIDE SEQUENCE [LARGE SCALE GENOMIC DNA]</scope>
    <source>
        <strain evidence="3">JCM 9091</strain>
    </source>
</reference>
<dbReference type="EMBL" id="BAAAUF010000076">
    <property type="protein sequence ID" value="GAA3073642.1"/>
    <property type="molecule type" value="Genomic_DNA"/>
</dbReference>
<feature type="compositionally biased region" description="Low complexity" evidence="1">
    <location>
        <begin position="157"/>
        <end position="176"/>
    </location>
</feature>
<accession>A0ABP6M2I5</accession>
<name>A0ABP6M2I5_9ACTN</name>
<evidence type="ECO:0000256" key="1">
    <source>
        <dbReference type="SAM" id="MobiDB-lite"/>
    </source>
</evidence>
<organism evidence="2 3">
    <name type="scientific">Streptomyces glomeratus</name>
    <dbReference type="NCBI Taxonomy" id="284452"/>
    <lineage>
        <taxon>Bacteria</taxon>
        <taxon>Bacillati</taxon>
        <taxon>Actinomycetota</taxon>
        <taxon>Actinomycetes</taxon>
        <taxon>Kitasatosporales</taxon>
        <taxon>Streptomycetaceae</taxon>
        <taxon>Streptomyces</taxon>
    </lineage>
</organism>